<dbReference type="SMART" id="SM00239">
    <property type="entry name" value="C2"/>
    <property type="match status" value="2"/>
</dbReference>
<keyword evidence="5" id="KW-1185">Reference proteome</keyword>
<name>A0A315WB63_GAMAF</name>
<keyword evidence="2" id="KW-1133">Transmembrane helix</keyword>
<dbReference type="GO" id="GO:0005509">
    <property type="term" value="F:calcium ion binding"/>
    <property type="evidence" value="ECO:0007669"/>
    <property type="project" value="TreeGrafter"/>
</dbReference>
<evidence type="ECO:0000256" key="1">
    <source>
        <dbReference type="ARBA" id="ARBA00006996"/>
    </source>
</evidence>
<sequence>MICVVPAVMKRSEECTAGNKFPKTSLKSSPTCFPRMPCRKSCVECEEGESRERECQKLVAAAWMWSDMLSFVEFPAKVELLSTGELRMPFSDAVKYCILGISILLLLVALAILIWQIFRCFSDTHTSYPHQDTVNTDLLYSEEKPSGAENYGSPPSTKVEDVRSEARRLTRCLSQASFPSESNYAESNMREHQTINRVHGSLRFSVYYDQLQAFLVVTVLQVEGLVGSSQTSGLQPFVKIRLMCAGSEGTELEHQEGQATPSVLWTVLQEWRTRIVKGSCNPLYGDQFSCILQDNKDMINRITLRMEVRDFDKFSRHTVLGEVRVPLGKLNISFPLELQEDLQIPQKDLVGEVLLTLKYLPTSQRLEVGLLKVRTTIAEPSSDAVMYARISIQCNQSKLRYQKTSAVPRCPMTVFNEVLMFSLPDVPLEQCKILVSVYEMQSTGRSNKCLLGQLSVGKDRSSEDEHWTLMVRSVRQPVAKWHGLLL</sequence>
<dbReference type="GO" id="GO:0001786">
    <property type="term" value="F:phosphatidylserine binding"/>
    <property type="evidence" value="ECO:0007669"/>
    <property type="project" value="TreeGrafter"/>
</dbReference>
<dbReference type="Proteomes" id="UP000250572">
    <property type="component" value="Unassembled WGS sequence"/>
</dbReference>
<dbReference type="GO" id="GO:0030424">
    <property type="term" value="C:axon"/>
    <property type="evidence" value="ECO:0007669"/>
    <property type="project" value="TreeGrafter"/>
</dbReference>
<dbReference type="GO" id="GO:0030672">
    <property type="term" value="C:synaptic vesicle membrane"/>
    <property type="evidence" value="ECO:0007669"/>
    <property type="project" value="TreeGrafter"/>
</dbReference>
<dbReference type="GO" id="GO:0048791">
    <property type="term" value="P:calcium ion-regulated exocytosis of neurotransmitter"/>
    <property type="evidence" value="ECO:0007669"/>
    <property type="project" value="TreeGrafter"/>
</dbReference>
<reference evidence="4 5" key="1">
    <citation type="journal article" date="2018" name="G3 (Bethesda)">
        <title>A High-Quality Reference Genome for the Invasive Mosquitofish Gambusia affinis Using a Chicago Library.</title>
        <authorList>
            <person name="Hoffberg S.L."/>
            <person name="Troendle N.J."/>
            <person name="Glenn T.C."/>
            <person name="Mahmud O."/>
            <person name="Louha S."/>
            <person name="Chalopin D."/>
            <person name="Bennetzen J.L."/>
            <person name="Mauricio R."/>
        </authorList>
    </citation>
    <scope>NUCLEOTIDE SEQUENCE [LARGE SCALE GENOMIC DNA]</scope>
    <source>
        <strain evidence="4">NE01/NJP1002.9</strain>
        <tissue evidence="4">Muscle</tissue>
    </source>
</reference>
<dbReference type="PANTHER" id="PTHR10024">
    <property type="entry name" value="SYNAPTOTAGMIN"/>
    <property type="match status" value="1"/>
</dbReference>
<evidence type="ECO:0000259" key="3">
    <source>
        <dbReference type="PROSITE" id="PS50004"/>
    </source>
</evidence>
<proteinExistence type="inferred from homology"/>
<evidence type="ECO:0000313" key="5">
    <source>
        <dbReference type="Proteomes" id="UP000250572"/>
    </source>
</evidence>
<feature type="domain" description="C2" evidence="3">
    <location>
        <begin position="349"/>
        <end position="482"/>
    </location>
</feature>
<gene>
    <name evidence="4" type="ORF">CCH79_00013052</name>
</gene>
<evidence type="ECO:0000256" key="2">
    <source>
        <dbReference type="SAM" id="Phobius"/>
    </source>
</evidence>
<dbReference type="Pfam" id="PF00168">
    <property type="entry name" value="C2"/>
    <property type="match status" value="2"/>
</dbReference>
<organism evidence="4 5">
    <name type="scientific">Gambusia affinis</name>
    <name type="common">Western mosquitofish</name>
    <name type="synonym">Heterandria affinis</name>
    <dbReference type="NCBI Taxonomy" id="33528"/>
    <lineage>
        <taxon>Eukaryota</taxon>
        <taxon>Metazoa</taxon>
        <taxon>Chordata</taxon>
        <taxon>Craniata</taxon>
        <taxon>Vertebrata</taxon>
        <taxon>Euteleostomi</taxon>
        <taxon>Actinopterygii</taxon>
        <taxon>Neopterygii</taxon>
        <taxon>Teleostei</taxon>
        <taxon>Neoteleostei</taxon>
        <taxon>Acanthomorphata</taxon>
        <taxon>Ovalentaria</taxon>
        <taxon>Atherinomorphae</taxon>
        <taxon>Cyprinodontiformes</taxon>
        <taxon>Poeciliidae</taxon>
        <taxon>Poeciliinae</taxon>
        <taxon>Gambusia</taxon>
    </lineage>
</organism>
<feature type="transmembrane region" description="Helical" evidence="2">
    <location>
        <begin position="96"/>
        <end position="118"/>
    </location>
</feature>
<dbReference type="PROSITE" id="PS50004">
    <property type="entry name" value="C2"/>
    <property type="match status" value="2"/>
</dbReference>
<dbReference type="GO" id="GO:0048488">
    <property type="term" value="P:synaptic vesicle endocytosis"/>
    <property type="evidence" value="ECO:0007669"/>
    <property type="project" value="TreeGrafter"/>
</dbReference>
<dbReference type="PANTHER" id="PTHR10024:SF175">
    <property type="entry name" value="C2 DOMAIN-CONTAINING PROTEIN"/>
    <property type="match status" value="1"/>
</dbReference>
<dbReference type="InterPro" id="IPR000008">
    <property type="entry name" value="C2_dom"/>
</dbReference>
<dbReference type="GO" id="GO:0005544">
    <property type="term" value="F:calcium-dependent phospholipid binding"/>
    <property type="evidence" value="ECO:0007669"/>
    <property type="project" value="TreeGrafter"/>
</dbReference>
<dbReference type="GO" id="GO:0000149">
    <property type="term" value="F:SNARE binding"/>
    <property type="evidence" value="ECO:0007669"/>
    <property type="project" value="TreeGrafter"/>
</dbReference>
<protein>
    <recommendedName>
        <fullName evidence="3">C2 domain-containing protein</fullName>
    </recommendedName>
</protein>
<feature type="domain" description="C2" evidence="3">
    <location>
        <begin position="198"/>
        <end position="340"/>
    </location>
</feature>
<keyword evidence="2" id="KW-0812">Transmembrane</keyword>
<dbReference type="GO" id="GO:0005886">
    <property type="term" value="C:plasma membrane"/>
    <property type="evidence" value="ECO:0007669"/>
    <property type="project" value="TreeGrafter"/>
</dbReference>
<dbReference type="SUPFAM" id="SSF49562">
    <property type="entry name" value="C2 domain (Calcium/lipid-binding domain, CaLB)"/>
    <property type="match status" value="2"/>
</dbReference>
<keyword evidence="2" id="KW-0472">Membrane</keyword>
<dbReference type="AlphaFoldDB" id="A0A315WB63"/>
<dbReference type="STRING" id="33528.ENSGAFP00000022018"/>
<dbReference type="GO" id="GO:0030276">
    <property type="term" value="F:clathrin binding"/>
    <property type="evidence" value="ECO:0007669"/>
    <property type="project" value="TreeGrafter"/>
</dbReference>
<accession>A0A315WB63</accession>
<comment type="caution">
    <text evidence="4">The sequence shown here is derived from an EMBL/GenBank/DDBJ whole genome shotgun (WGS) entry which is preliminary data.</text>
</comment>
<dbReference type="GO" id="GO:0031045">
    <property type="term" value="C:dense core granule"/>
    <property type="evidence" value="ECO:0007669"/>
    <property type="project" value="TreeGrafter"/>
</dbReference>
<comment type="similarity">
    <text evidence="1">Belongs to the synaptotagmin family.</text>
</comment>
<dbReference type="Gene3D" id="2.60.40.150">
    <property type="entry name" value="C2 domain"/>
    <property type="match status" value="2"/>
</dbReference>
<dbReference type="InterPro" id="IPR035892">
    <property type="entry name" value="C2_domain_sf"/>
</dbReference>
<evidence type="ECO:0000313" key="4">
    <source>
        <dbReference type="EMBL" id="PWA33092.1"/>
    </source>
</evidence>
<dbReference type="EMBL" id="NHOQ01000086">
    <property type="protein sequence ID" value="PWA33092.1"/>
    <property type="molecule type" value="Genomic_DNA"/>
</dbReference>